<dbReference type="EMBL" id="JAFFZE010000008">
    <property type="protein sequence ID" value="MCT2583061.1"/>
    <property type="molecule type" value="Genomic_DNA"/>
</dbReference>
<sequence length="580" mass="59942">MILRSFLPRLGLVAAAAVLGVGAAIGSAAAEPTEHAVPSEPAVPTGSVPVGTPSETPEATPSGTVPSETPAGDDVAPRRIAELEVLVEFDKASYRTGETMSIRFEVANLLDEPARDITVSYDFMPADAIEVDLESWGQLDDGVDIPAGGSHVVTLTGRVGNPDVTSGVLAGYLYDTTGNSVRQFRHTVPVTPTFGHASGIVYADGNDNGRFDAGEGLPGAVVTANNQVDWDGGDTYEATTGADGSFTFPRLPTVRMMLSTVAPGDWLVGNQFVTIDLSDSNDGLRLRGARPLTDLAASLAFTEDVYRVGEHAEVQVKLVNDGANDLTGIVAQCNGSGHSAGLQGTGTGWGALAGGGVTVPAGSTVDLTVTDVVPRAAFEYGRVTVGCSFTYRNVWDERSPNAFDDARVPGGFGRLEGVVTHYPGGYGEPGVGVPDARVVLVTDAACPTVTEARTDDEGRYAFRRLPTGNHDLYVLPPDGWQVVGEYPYGVSVLANSTASVSPEVTPGDAAPPELPAPPADCADEPGQPGQNDQPDAQGRPAPVDRDLAHTGVNVVGLMMAGLGAVGAGFGGLVAGRRRRA</sequence>
<accession>A0ABT2J5V5</accession>
<feature type="signal peptide" evidence="6">
    <location>
        <begin position="1"/>
        <end position="30"/>
    </location>
</feature>
<evidence type="ECO:0000313" key="8">
    <source>
        <dbReference type="Proteomes" id="UP001156441"/>
    </source>
</evidence>
<keyword evidence="5" id="KW-1133">Transmembrane helix</keyword>
<keyword evidence="5" id="KW-0472">Membrane</keyword>
<feature type="compositionally biased region" description="Polar residues" evidence="4">
    <location>
        <begin position="53"/>
        <end position="67"/>
    </location>
</feature>
<evidence type="ECO:0000256" key="3">
    <source>
        <dbReference type="ARBA" id="ARBA00030238"/>
    </source>
</evidence>
<protein>
    <recommendedName>
        <fullName evidence="2">alpha-amylase</fullName>
        <ecNumber evidence="2">3.2.1.1</ecNumber>
    </recommendedName>
    <alternativeName>
        <fullName evidence="3">1,4-alpha-D-glucan glucanohydrolase</fullName>
    </alternativeName>
</protein>
<dbReference type="InterPro" id="IPR013783">
    <property type="entry name" value="Ig-like_fold"/>
</dbReference>
<dbReference type="Gene3D" id="2.60.40.10">
    <property type="entry name" value="Immunoglobulins"/>
    <property type="match status" value="2"/>
</dbReference>
<feature type="chain" id="PRO_5046506732" description="alpha-amylase" evidence="6">
    <location>
        <begin position="31"/>
        <end position="580"/>
    </location>
</feature>
<evidence type="ECO:0000256" key="4">
    <source>
        <dbReference type="SAM" id="MobiDB-lite"/>
    </source>
</evidence>
<reference evidence="7 8" key="1">
    <citation type="submission" date="2021-02" db="EMBL/GenBank/DDBJ databases">
        <title>Actinophytocola xerophila sp. nov., isolated from soil of cotton cropping field.</title>
        <authorList>
            <person name="Huang R."/>
            <person name="Chen X."/>
            <person name="Ge X."/>
            <person name="Liu W."/>
        </authorList>
    </citation>
    <scope>NUCLEOTIDE SEQUENCE [LARGE SCALE GENOMIC DNA]</scope>
    <source>
        <strain evidence="7 8">S1-96</strain>
    </source>
</reference>
<keyword evidence="5" id="KW-0812">Transmembrane</keyword>
<evidence type="ECO:0000313" key="7">
    <source>
        <dbReference type="EMBL" id="MCT2583061.1"/>
    </source>
</evidence>
<feature type="region of interest" description="Disordered" evidence="4">
    <location>
        <begin position="499"/>
        <end position="544"/>
    </location>
</feature>
<comment type="catalytic activity">
    <reaction evidence="1">
        <text>Endohydrolysis of (1-&gt;4)-alpha-D-glucosidic linkages in polysaccharides containing three or more (1-&gt;4)-alpha-linked D-glucose units.</text>
        <dbReference type="EC" id="3.2.1.1"/>
    </reaction>
</comment>
<organism evidence="7 8">
    <name type="scientific">Actinophytocola gossypii</name>
    <dbReference type="NCBI Taxonomy" id="2812003"/>
    <lineage>
        <taxon>Bacteria</taxon>
        <taxon>Bacillati</taxon>
        <taxon>Actinomycetota</taxon>
        <taxon>Actinomycetes</taxon>
        <taxon>Pseudonocardiales</taxon>
        <taxon>Pseudonocardiaceae</taxon>
    </lineage>
</organism>
<evidence type="ECO:0000256" key="6">
    <source>
        <dbReference type="SAM" id="SignalP"/>
    </source>
</evidence>
<comment type="caution">
    <text evidence="7">The sequence shown here is derived from an EMBL/GenBank/DDBJ whole genome shotgun (WGS) entry which is preliminary data.</text>
</comment>
<dbReference type="InterPro" id="IPR013784">
    <property type="entry name" value="Carb-bd-like_fold"/>
</dbReference>
<evidence type="ECO:0000256" key="1">
    <source>
        <dbReference type="ARBA" id="ARBA00000548"/>
    </source>
</evidence>
<keyword evidence="6" id="KW-0732">Signal</keyword>
<evidence type="ECO:0000256" key="2">
    <source>
        <dbReference type="ARBA" id="ARBA00012595"/>
    </source>
</evidence>
<dbReference type="EC" id="3.2.1.1" evidence="2"/>
<dbReference type="SUPFAM" id="SSF49452">
    <property type="entry name" value="Starch-binding domain-like"/>
    <property type="match status" value="1"/>
</dbReference>
<gene>
    <name evidence="7" type="ORF">JT362_08025</name>
</gene>
<feature type="region of interest" description="Disordered" evidence="4">
    <location>
        <begin position="35"/>
        <end position="75"/>
    </location>
</feature>
<dbReference type="Proteomes" id="UP001156441">
    <property type="component" value="Unassembled WGS sequence"/>
</dbReference>
<dbReference type="RefSeq" id="WP_260190431.1">
    <property type="nucleotide sequence ID" value="NZ_JAFFZE010000008.1"/>
</dbReference>
<name>A0ABT2J5V5_9PSEU</name>
<keyword evidence="8" id="KW-1185">Reference proteome</keyword>
<feature type="transmembrane region" description="Helical" evidence="5">
    <location>
        <begin position="554"/>
        <end position="574"/>
    </location>
</feature>
<dbReference type="SUPFAM" id="SSF117074">
    <property type="entry name" value="Hypothetical protein PA1324"/>
    <property type="match status" value="1"/>
</dbReference>
<proteinExistence type="predicted"/>
<evidence type="ECO:0000256" key="5">
    <source>
        <dbReference type="SAM" id="Phobius"/>
    </source>
</evidence>